<evidence type="ECO:0000313" key="3">
    <source>
        <dbReference type="EMBL" id="KXL52000.1"/>
    </source>
</evidence>
<feature type="coiled-coil region" evidence="1">
    <location>
        <begin position="35"/>
        <end position="93"/>
    </location>
</feature>
<evidence type="ECO:0000256" key="1">
    <source>
        <dbReference type="SAM" id="Coils"/>
    </source>
</evidence>
<dbReference type="STRING" id="36847.CLNEO_26990"/>
<dbReference type="AlphaFoldDB" id="A0A136WBY8"/>
<gene>
    <name evidence="3" type="ORF">CLNEO_26990</name>
</gene>
<dbReference type="EMBL" id="LRVM01000012">
    <property type="protein sequence ID" value="KXL52000.1"/>
    <property type="molecule type" value="Genomic_DNA"/>
</dbReference>
<keyword evidence="1" id="KW-0175">Coiled coil</keyword>
<dbReference type="RefSeq" id="WP_066090290.1">
    <property type="nucleotide sequence ID" value="NZ_LRVM01000012.1"/>
</dbReference>
<dbReference type="InterPro" id="IPR009636">
    <property type="entry name" value="SCAF"/>
</dbReference>
<keyword evidence="4" id="KW-1185">Reference proteome</keyword>
<proteinExistence type="predicted"/>
<name>A0A136WBY8_9FIRM</name>
<evidence type="ECO:0008006" key="5">
    <source>
        <dbReference type="Google" id="ProtNLM"/>
    </source>
</evidence>
<organism evidence="3 4">
    <name type="scientific">Anaerotignum neopropionicum</name>
    <dbReference type="NCBI Taxonomy" id="36847"/>
    <lineage>
        <taxon>Bacteria</taxon>
        <taxon>Bacillati</taxon>
        <taxon>Bacillota</taxon>
        <taxon>Clostridia</taxon>
        <taxon>Lachnospirales</taxon>
        <taxon>Anaerotignaceae</taxon>
        <taxon>Anaerotignum</taxon>
    </lineage>
</organism>
<evidence type="ECO:0000313" key="4">
    <source>
        <dbReference type="Proteomes" id="UP000070539"/>
    </source>
</evidence>
<reference evidence="3 4" key="1">
    <citation type="submission" date="2016-01" db="EMBL/GenBank/DDBJ databases">
        <title>Genome sequence of Clostridium neopropionicum X4, DSM-3847.</title>
        <authorList>
            <person name="Poehlein A."/>
            <person name="Beck M.H."/>
            <person name="Bengelsdorf F.R."/>
            <person name="Daniel R."/>
            <person name="Duerre P."/>
        </authorList>
    </citation>
    <scope>NUCLEOTIDE SEQUENCE [LARGE SCALE GENOMIC DNA]</scope>
    <source>
        <strain evidence="3 4">DSM-3847</strain>
    </source>
</reference>
<evidence type="ECO:0000256" key="2">
    <source>
        <dbReference type="SAM" id="MobiDB-lite"/>
    </source>
</evidence>
<protein>
    <recommendedName>
        <fullName evidence="5">Phage minor structural protein GP20</fullName>
    </recommendedName>
</protein>
<dbReference type="Pfam" id="PF06810">
    <property type="entry name" value="Phage_scaffold"/>
    <property type="match status" value="1"/>
</dbReference>
<accession>A0A136WBY8</accession>
<dbReference type="OrthoDB" id="1862697at2"/>
<dbReference type="Proteomes" id="UP000070539">
    <property type="component" value="Unassembled WGS sequence"/>
</dbReference>
<comment type="caution">
    <text evidence="3">The sequence shown here is derived from an EMBL/GenBank/DDBJ whole genome shotgun (WGS) entry which is preliminary data.</text>
</comment>
<sequence>MEWLKEILKDIEGAEDLEKKIAGGIGKNFVSRLDFNALNTTKKELEAKITEFETSGKDAEKFKTELETLKTQIAEEKAAAEQAAKEAKEQEEMQSRFNSVVGEQKFRDELTGKAIYNEFVSSLKDEANKGKGDKDILEMLTKDKNYFDNPNKPVDMPGMGSVGMTDVEENSMRAIMGLPAKENK</sequence>
<feature type="region of interest" description="Disordered" evidence="2">
    <location>
        <begin position="144"/>
        <end position="164"/>
    </location>
</feature>